<keyword evidence="3" id="KW-0812">Transmembrane</keyword>
<proteinExistence type="predicted"/>
<dbReference type="CDD" id="cd07989">
    <property type="entry name" value="LPLAT_AGPAT-like"/>
    <property type="match status" value="1"/>
</dbReference>
<dbReference type="GO" id="GO:0003841">
    <property type="term" value="F:1-acylglycerol-3-phosphate O-acyltransferase activity"/>
    <property type="evidence" value="ECO:0007669"/>
    <property type="project" value="TreeGrafter"/>
</dbReference>
<dbReference type="GO" id="GO:0005783">
    <property type="term" value="C:endoplasmic reticulum"/>
    <property type="evidence" value="ECO:0007669"/>
    <property type="project" value="TreeGrafter"/>
</dbReference>
<evidence type="ECO:0000259" key="4">
    <source>
        <dbReference type="SMART" id="SM00563"/>
    </source>
</evidence>
<organism evidence="5 6">
    <name type="scientific">Coprinellus micaceus</name>
    <name type="common">Glistening ink-cap mushroom</name>
    <name type="synonym">Coprinus micaceus</name>
    <dbReference type="NCBI Taxonomy" id="71717"/>
    <lineage>
        <taxon>Eukaryota</taxon>
        <taxon>Fungi</taxon>
        <taxon>Dikarya</taxon>
        <taxon>Basidiomycota</taxon>
        <taxon>Agaricomycotina</taxon>
        <taxon>Agaricomycetes</taxon>
        <taxon>Agaricomycetidae</taxon>
        <taxon>Agaricales</taxon>
        <taxon>Agaricineae</taxon>
        <taxon>Psathyrellaceae</taxon>
        <taxon>Coprinellus</taxon>
    </lineage>
</organism>
<dbReference type="PANTHER" id="PTHR10434:SF11">
    <property type="entry name" value="1-ACYL-SN-GLYCEROL-3-PHOSPHATE ACYLTRANSFERASE"/>
    <property type="match status" value="1"/>
</dbReference>
<keyword evidence="1 5" id="KW-0808">Transferase</keyword>
<dbReference type="InterPro" id="IPR002123">
    <property type="entry name" value="Plipid/glycerol_acylTrfase"/>
</dbReference>
<keyword evidence="2 5" id="KW-0012">Acyltransferase</keyword>
<name>A0A4Y7T7F2_COPMI</name>
<evidence type="ECO:0000256" key="3">
    <source>
        <dbReference type="SAM" id="Phobius"/>
    </source>
</evidence>
<evidence type="ECO:0000313" key="5">
    <source>
        <dbReference type="EMBL" id="TEB30103.1"/>
    </source>
</evidence>
<dbReference type="SUPFAM" id="SSF69593">
    <property type="entry name" value="Glycerol-3-phosphate (1)-acyltransferase"/>
    <property type="match status" value="1"/>
</dbReference>
<feature type="domain" description="Phospholipid/glycerol acyltransferase" evidence="4">
    <location>
        <begin position="100"/>
        <end position="204"/>
    </location>
</feature>
<dbReference type="EMBL" id="QPFP01000024">
    <property type="protein sequence ID" value="TEB30103.1"/>
    <property type="molecule type" value="Genomic_DNA"/>
</dbReference>
<keyword evidence="3" id="KW-1133">Transmembrane helix</keyword>
<dbReference type="SMART" id="SM00563">
    <property type="entry name" value="PlsC"/>
    <property type="match status" value="1"/>
</dbReference>
<accession>A0A4Y7T7F2</accession>
<dbReference type="Proteomes" id="UP000298030">
    <property type="component" value="Unassembled WGS sequence"/>
</dbReference>
<evidence type="ECO:0000313" key="6">
    <source>
        <dbReference type="Proteomes" id="UP000298030"/>
    </source>
</evidence>
<sequence length="285" mass="31800">MSFIVSLFKPLAYLSLPVLFLRSISNTSPVARYYVKAFAYAGTLATVASGCFFAAIGFSLTGKKYDLNNFVARVFYTAANNFFNLEVEVEGEEYLDQRPAVLMCNHQSMVDIVIVGRLMPKQTTMVSKDSLKYTPLGPFMIMSGSVFVNRGNNAAAKNKISTWMFPEGTRHLSKESNMLPLKKGGFHLAVSAGIPIIPIVVENYWHLYHQGVFNEGKIRVKVLPPIPTVGLTGKDVGELAVRVREQMVSTLHEISTHAPQVEVERQGRRRRRKTRVMVLVGKPDN</sequence>
<evidence type="ECO:0000256" key="1">
    <source>
        <dbReference type="ARBA" id="ARBA00022679"/>
    </source>
</evidence>
<protein>
    <submittedName>
        <fullName evidence="5">1-acyl-sn-glycerol-3-phosphate-acyltransferase</fullName>
    </submittedName>
</protein>
<dbReference type="GO" id="GO:0006654">
    <property type="term" value="P:phosphatidic acid biosynthetic process"/>
    <property type="evidence" value="ECO:0007669"/>
    <property type="project" value="TreeGrafter"/>
</dbReference>
<dbReference type="PANTHER" id="PTHR10434">
    <property type="entry name" value="1-ACYL-SN-GLYCEROL-3-PHOSPHATE ACYLTRANSFERASE"/>
    <property type="match status" value="1"/>
</dbReference>
<evidence type="ECO:0000256" key="2">
    <source>
        <dbReference type="ARBA" id="ARBA00023315"/>
    </source>
</evidence>
<dbReference type="OrthoDB" id="202234at2759"/>
<dbReference type="AlphaFoldDB" id="A0A4Y7T7F2"/>
<dbReference type="Pfam" id="PF01553">
    <property type="entry name" value="Acyltransferase"/>
    <property type="match status" value="1"/>
</dbReference>
<reference evidence="5 6" key="1">
    <citation type="journal article" date="2019" name="Nat. Ecol. Evol.">
        <title>Megaphylogeny resolves global patterns of mushroom evolution.</title>
        <authorList>
            <person name="Varga T."/>
            <person name="Krizsan K."/>
            <person name="Foldi C."/>
            <person name="Dima B."/>
            <person name="Sanchez-Garcia M."/>
            <person name="Sanchez-Ramirez S."/>
            <person name="Szollosi G.J."/>
            <person name="Szarkandi J.G."/>
            <person name="Papp V."/>
            <person name="Albert L."/>
            <person name="Andreopoulos W."/>
            <person name="Angelini C."/>
            <person name="Antonin V."/>
            <person name="Barry K.W."/>
            <person name="Bougher N.L."/>
            <person name="Buchanan P."/>
            <person name="Buyck B."/>
            <person name="Bense V."/>
            <person name="Catcheside P."/>
            <person name="Chovatia M."/>
            <person name="Cooper J."/>
            <person name="Damon W."/>
            <person name="Desjardin D."/>
            <person name="Finy P."/>
            <person name="Geml J."/>
            <person name="Haridas S."/>
            <person name="Hughes K."/>
            <person name="Justo A."/>
            <person name="Karasinski D."/>
            <person name="Kautmanova I."/>
            <person name="Kiss B."/>
            <person name="Kocsube S."/>
            <person name="Kotiranta H."/>
            <person name="LaButti K.M."/>
            <person name="Lechner B.E."/>
            <person name="Liimatainen K."/>
            <person name="Lipzen A."/>
            <person name="Lukacs Z."/>
            <person name="Mihaltcheva S."/>
            <person name="Morgado L.N."/>
            <person name="Niskanen T."/>
            <person name="Noordeloos M.E."/>
            <person name="Ohm R.A."/>
            <person name="Ortiz-Santana B."/>
            <person name="Ovrebo C."/>
            <person name="Racz N."/>
            <person name="Riley R."/>
            <person name="Savchenko A."/>
            <person name="Shiryaev A."/>
            <person name="Soop K."/>
            <person name="Spirin V."/>
            <person name="Szebenyi C."/>
            <person name="Tomsovsky M."/>
            <person name="Tulloss R.E."/>
            <person name="Uehling J."/>
            <person name="Grigoriev I.V."/>
            <person name="Vagvolgyi C."/>
            <person name="Papp T."/>
            <person name="Martin F.M."/>
            <person name="Miettinen O."/>
            <person name="Hibbett D.S."/>
            <person name="Nagy L.G."/>
        </authorList>
    </citation>
    <scope>NUCLEOTIDE SEQUENCE [LARGE SCALE GENOMIC DNA]</scope>
    <source>
        <strain evidence="5 6">FP101781</strain>
    </source>
</reference>
<gene>
    <name evidence="5" type="ORF">FA13DRAFT_1755251</name>
</gene>
<feature type="transmembrane region" description="Helical" evidence="3">
    <location>
        <begin position="37"/>
        <end position="60"/>
    </location>
</feature>
<keyword evidence="3" id="KW-0472">Membrane</keyword>
<keyword evidence="6" id="KW-1185">Reference proteome</keyword>
<dbReference type="STRING" id="71717.A0A4Y7T7F2"/>
<comment type="caution">
    <text evidence="5">The sequence shown here is derived from an EMBL/GenBank/DDBJ whole genome shotgun (WGS) entry which is preliminary data.</text>
</comment>